<dbReference type="InterPro" id="IPR013324">
    <property type="entry name" value="RNA_pol_sigma_r3/r4-like"/>
</dbReference>
<dbReference type="SUPFAM" id="SSF88946">
    <property type="entry name" value="Sigma2 domain of RNA polymerase sigma factors"/>
    <property type="match status" value="1"/>
</dbReference>
<dbReference type="GO" id="GO:0003677">
    <property type="term" value="F:DNA binding"/>
    <property type="evidence" value="ECO:0007669"/>
    <property type="project" value="UniProtKB-KW"/>
</dbReference>
<accession>A0A0C1LJB9</accession>
<evidence type="ECO:0000256" key="3">
    <source>
        <dbReference type="ARBA" id="ARBA00023082"/>
    </source>
</evidence>
<dbReference type="InterPro" id="IPR036388">
    <property type="entry name" value="WH-like_DNA-bd_sf"/>
</dbReference>
<evidence type="ECO:0000259" key="8">
    <source>
        <dbReference type="Pfam" id="PF08281"/>
    </source>
</evidence>
<dbReference type="PANTHER" id="PTHR43133:SF8">
    <property type="entry name" value="RNA POLYMERASE SIGMA FACTOR HI_1459-RELATED"/>
    <property type="match status" value="1"/>
</dbReference>
<keyword evidence="2 6" id="KW-0805">Transcription regulation</keyword>
<feature type="domain" description="RNA polymerase sigma factor 70 region 4 type 2" evidence="8">
    <location>
        <begin position="127"/>
        <end position="179"/>
    </location>
</feature>
<dbReference type="AlphaFoldDB" id="A0A0C1LJB9"/>
<dbReference type="RefSeq" id="WP_039138096.1">
    <property type="nucleotide sequence ID" value="NZ_JSVC01000006.1"/>
</dbReference>
<dbReference type="STRING" id="1349421.OI18_06255"/>
<dbReference type="Proteomes" id="UP000031408">
    <property type="component" value="Unassembled WGS sequence"/>
</dbReference>
<dbReference type="InterPro" id="IPR014284">
    <property type="entry name" value="RNA_pol_sigma-70_dom"/>
</dbReference>
<keyword evidence="5 6" id="KW-0804">Transcription</keyword>
<evidence type="ECO:0000256" key="5">
    <source>
        <dbReference type="ARBA" id="ARBA00023163"/>
    </source>
</evidence>
<dbReference type="GO" id="GO:0006352">
    <property type="term" value="P:DNA-templated transcription initiation"/>
    <property type="evidence" value="ECO:0007669"/>
    <property type="project" value="InterPro"/>
</dbReference>
<dbReference type="Gene3D" id="1.10.10.10">
    <property type="entry name" value="Winged helix-like DNA-binding domain superfamily/Winged helix DNA-binding domain"/>
    <property type="match status" value="1"/>
</dbReference>
<evidence type="ECO:0000256" key="1">
    <source>
        <dbReference type="ARBA" id="ARBA00010641"/>
    </source>
</evidence>
<dbReference type="OrthoDB" id="9780326at2"/>
<keyword evidence="4 6" id="KW-0238">DNA-binding</keyword>
<evidence type="ECO:0000256" key="6">
    <source>
        <dbReference type="RuleBase" id="RU000716"/>
    </source>
</evidence>
<dbReference type="EMBL" id="JSVC01000006">
    <property type="protein sequence ID" value="KIC95478.1"/>
    <property type="molecule type" value="Genomic_DNA"/>
</dbReference>
<dbReference type="PANTHER" id="PTHR43133">
    <property type="entry name" value="RNA POLYMERASE ECF-TYPE SIGMA FACTO"/>
    <property type="match status" value="1"/>
</dbReference>
<comment type="similarity">
    <text evidence="1 6">Belongs to the sigma-70 factor family. ECF subfamily.</text>
</comment>
<keyword evidence="10" id="KW-1185">Reference proteome</keyword>
<sequence>MPLERDNSEVDRYLDRAIKGDHTGLEYLVNTYRDLAYTIAIRIVLNREDAEEVVQDTFLKAFASLHNFRKAARFSTWLYRIVYNTALTKRSGKPMATVDLPEQWDSERHAGIDGSQWDELRHTERRKYLDLALSRLSQQDRLVMTMHYIGELSIAEICEIMDMKKSAIKMRLLRGRQQLAIELESLLKNEVLNLL</sequence>
<evidence type="ECO:0000313" key="9">
    <source>
        <dbReference type="EMBL" id="KIC95478.1"/>
    </source>
</evidence>
<dbReference type="PROSITE" id="PS01063">
    <property type="entry name" value="SIGMA70_ECF"/>
    <property type="match status" value="1"/>
</dbReference>
<evidence type="ECO:0000256" key="4">
    <source>
        <dbReference type="ARBA" id="ARBA00023125"/>
    </source>
</evidence>
<dbReference type="Gene3D" id="1.10.1740.10">
    <property type="match status" value="1"/>
</dbReference>
<dbReference type="GO" id="GO:0016987">
    <property type="term" value="F:sigma factor activity"/>
    <property type="evidence" value="ECO:0007669"/>
    <property type="project" value="UniProtKB-KW"/>
</dbReference>
<dbReference type="InterPro" id="IPR013249">
    <property type="entry name" value="RNA_pol_sigma70_r4_t2"/>
</dbReference>
<dbReference type="InterPro" id="IPR000838">
    <property type="entry name" value="RNA_pol_sigma70_ECF_CS"/>
</dbReference>
<protein>
    <recommendedName>
        <fullName evidence="6">RNA polymerase sigma factor</fullName>
    </recommendedName>
</protein>
<dbReference type="SUPFAM" id="SSF88659">
    <property type="entry name" value="Sigma3 and sigma4 domains of RNA polymerase sigma factors"/>
    <property type="match status" value="1"/>
</dbReference>
<gene>
    <name evidence="9" type="ORF">OI18_06255</name>
</gene>
<dbReference type="NCBIfam" id="TIGR02937">
    <property type="entry name" value="sigma70-ECF"/>
    <property type="match status" value="1"/>
</dbReference>
<reference evidence="9 10" key="1">
    <citation type="submission" date="2014-11" db="EMBL/GenBank/DDBJ databases">
        <title>Genome sequence of Flavihumibacter solisilvae 3-3.</title>
        <authorList>
            <person name="Zhou G."/>
            <person name="Li M."/>
            <person name="Wang G."/>
        </authorList>
    </citation>
    <scope>NUCLEOTIDE SEQUENCE [LARGE SCALE GENOMIC DNA]</scope>
    <source>
        <strain evidence="9 10">3-3</strain>
    </source>
</reference>
<dbReference type="InterPro" id="IPR013325">
    <property type="entry name" value="RNA_pol_sigma_r2"/>
</dbReference>
<dbReference type="Pfam" id="PF04542">
    <property type="entry name" value="Sigma70_r2"/>
    <property type="match status" value="1"/>
</dbReference>
<organism evidence="9 10">
    <name type="scientific">Flavihumibacter solisilvae</name>
    <dbReference type="NCBI Taxonomy" id="1349421"/>
    <lineage>
        <taxon>Bacteria</taxon>
        <taxon>Pseudomonadati</taxon>
        <taxon>Bacteroidota</taxon>
        <taxon>Chitinophagia</taxon>
        <taxon>Chitinophagales</taxon>
        <taxon>Chitinophagaceae</taxon>
        <taxon>Flavihumibacter</taxon>
    </lineage>
</organism>
<evidence type="ECO:0000256" key="2">
    <source>
        <dbReference type="ARBA" id="ARBA00023015"/>
    </source>
</evidence>
<name>A0A0C1LJB9_9BACT</name>
<dbReference type="InterPro" id="IPR039425">
    <property type="entry name" value="RNA_pol_sigma-70-like"/>
</dbReference>
<comment type="caution">
    <text evidence="9">The sequence shown here is derived from an EMBL/GenBank/DDBJ whole genome shotgun (WGS) entry which is preliminary data.</text>
</comment>
<dbReference type="Pfam" id="PF08281">
    <property type="entry name" value="Sigma70_r4_2"/>
    <property type="match status" value="1"/>
</dbReference>
<dbReference type="InterPro" id="IPR007627">
    <property type="entry name" value="RNA_pol_sigma70_r2"/>
</dbReference>
<evidence type="ECO:0000313" key="10">
    <source>
        <dbReference type="Proteomes" id="UP000031408"/>
    </source>
</evidence>
<proteinExistence type="inferred from homology"/>
<dbReference type="CDD" id="cd06171">
    <property type="entry name" value="Sigma70_r4"/>
    <property type="match status" value="1"/>
</dbReference>
<evidence type="ECO:0000259" key="7">
    <source>
        <dbReference type="Pfam" id="PF04542"/>
    </source>
</evidence>
<feature type="domain" description="RNA polymerase sigma-70 region 2" evidence="7">
    <location>
        <begin position="28"/>
        <end position="88"/>
    </location>
</feature>
<keyword evidence="3 6" id="KW-0731">Sigma factor</keyword>